<evidence type="ECO:0000313" key="1">
    <source>
        <dbReference type="EMBL" id="PQB03592.1"/>
    </source>
</evidence>
<gene>
    <name evidence="1" type="ORF">BST85_00770</name>
</gene>
<dbReference type="GO" id="GO:0019867">
    <property type="term" value="C:outer membrane"/>
    <property type="evidence" value="ECO:0007669"/>
    <property type="project" value="InterPro"/>
</dbReference>
<dbReference type="Pfam" id="PF04390">
    <property type="entry name" value="LptE"/>
    <property type="match status" value="1"/>
</dbReference>
<dbReference type="Proteomes" id="UP000239800">
    <property type="component" value="Unassembled WGS sequence"/>
</dbReference>
<reference evidence="1 2" key="1">
    <citation type="submission" date="2016-11" db="EMBL/GenBank/DDBJ databases">
        <title>Trade-off between light-utilization and light-protection in marine flavobacteria.</title>
        <authorList>
            <person name="Kumagai Y."/>
        </authorList>
    </citation>
    <scope>NUCLEOTIDE SEQUENCE [LARGE SCALE GENOMIC DNA]</scope>
    <source>
        <strain evidence="1 2">NBRC 107741</strain>
    </source>
</reference>
<dbReference type="InterPro" id="IPR007485">
    <property type="entry name" value="LPS_assembly_LptE"/>
</dbReference>
<evidence type="ECO:0000313" key="2">
    <source>
        <dbReference type="Proteomes" id="UP000239800"/>
    </source>
</evidence>
<organism evidence="1 2">
    <name type="scientific">Aureitalea marina</name>
    <dbReference type="NCBI Taxonomy" id="930804"/>
    <lineage>
        <taxon>Bacteria</taxon>
        <taxon>Pseudomonadati</taxon>
        <taxon>Bacteroidota</taxon>
        <taxon>Flavobacteriia</taxon>
        <taxon>Flavobacteriales</taxon>
        <taxon>Flavobacteriaceae</taxon>
        <taxon>Aureitalea</taxon>
    </lineage>
</organism>
<comment type="caution">
    <text evidence="1">The sequence shown here is derived from an EMBL/GenBank/DDBJ whole genome shotgun (WGS) entry which is preliminary data.</text>
</comment>
<evidence type="ECO:0008006" key="3">
    <source>
        <dbReference type="Google" id="ProtNLM"/>
    </source>
</evidence>
<dbReference type="GO" id="GO:0043165">
    <property type="term" value="P:Gram-negative-bacterium-type cell outer membrane assembly"/>
    <property type="evidence" value="ECO:0007669"/>
    <property type="project" value="InterPro"/>
</dbReference>
<proteinExistence type="predicted"/>
<protein>
    <recommendedName>
        <fullName evidence="3">Lipopolysaccharide-assembly</fullName>
    </recommendedName>
</protein>
<dbReference type="AlphaFoldDB" id="A0A2S7KLW1"/>
<dbReference type="PROSITE" id="PS51257">
    <property type="entry name" value="PROKAR_LIPOPROTEIN"/>
    <property type="match status" value="1"/>
</dbReference>
<dbReference type="RefSeq" id="WP_104811515.1">
    <property type="nucleotide sequence ID" value="NZ_MQUB01000001.1"/>
</dbReference>
<accession>A0A2S7KLW1</accession>
<dbReference type="OrthoDB" id="9790776at2"/>
<dbReference type="EMBL" id="MQUB01000001">
    <property type="protein sequence ID" value="PQB03592.1"/>
    <property type="molecule type" value="Genomic_DNA"/>
</dbReference>
<sequence length="172" mass="19399">MYVRRIVALVALTTTLLTLGGCKNYSFTGADIDYSRIKTFQVNNFINNAPIVEPGIARDFTIQLQDLILNQTSLDLVTTNGDLIYEGELTEYYVSPITATAQSTAAQNRLTVGVNVRFFNTTDAEKDFERRFSFYFDYEGNAQLTGSVLDDALNEIFERITQDIFNTSLANW</sequence>
<name>A0A2S7KLW1_9FLAO</name>
<keyword evidence="2" id="KW-1185">Reference proteome</keyword>